<dbReference type="InterPro" id="IPR001683">
    <property type="entry name" value="PX_dom"/>
</dbReference>
<evidence type="ECO:0000313" key="4">
    <source>
        <dbReference type="Proteomes" id="UP000002058"/>
    </source>
</evidence>
<dbReference type="RefSeq" id="XP_002541882.1">
    <property type="nucleotide sequence ID" value="XM_002541836.1"/>
</dbReference>
<dbReference type="GO" id="GO:0035091">
    <property type="term" value="F:phosphatidylinositol binding"/>
    <property type="evidence" value="ECO:0007669"/>
    <property type="project" value="InterPro"/>
</dbReference>
<dbReference type="SUPFAM" id="SSF51182">
    <property type="entry name" value="RmlC-like cupins"/>
    <property type="match status" value="1"/>
</dbReference>
<proteinExistence type="predicted"/>
<feature type="region of interest" description="Disordered" evidence="1">
    <location>
        <begin position="1138"/>
        <end position="1181"/>
    </location>
</feature>
<keyword evidence="4" id="KW-1185">Reference proteome</keyword>
<feature type="compositionally biased region" description="Basic and acidic residues" evidence="1">
    <location>
        <begin position="1170"/>
        <end position="1181"/>
    </location>
</feature>
<organism evidence="3 4">
    <name type="scientific">Uncinocarpus reesii (strain UAMH 1704)</name>
    <dbReference type="NCBI Taxonomy" id="336963"/>
    <lineage>
        <taxon>Eukaryota</taxon>
        <taxon>Fungi</taxon>
        <taxon>Dikarya</taxon>
        <taxon>Ascomycota</taxon>
        <taxon>Pezizomycotina</taxon>
        <taxon>Eurotiomycetes</taxon>
        <taxon>Eurotiomycetidae</taxon>
        <taxon>Onygenales</taxon>
        <taxon>Onygenaceae</taxon>
        <taxon>Uncinocarpus</taxon>
    </lineage>
</organism>
<dbReference type="Proteomes" id="UP000002058">
    <property type="component" value="Unassembled WGS sequence"/>
</dbReference>
<feature type="compositionally biased region" description="Basic residues" evidence="1">
    <location>
        <begin position="1160"/>
        <end position="1169"/>
    </location>
</feature>
<dbReference type="Gene3D" id="2.60.120.10">
    <property type="entry name" value="Jelly Rolls"/>
    <property type="match status" value="1"/>
</dbReference>
<evidence type="ECO:0000259" key="2">
    <source>
        <dbReference type="PROSITE" id="PS50195"/>
    </source>
</evidence>
<dbReference type="eggNOG" id="KOG2273">
    <property type="taxonomic scope" value="Eukaryota"/>
</dbReference>
<gene>
    <name evidence="3" type="ORF">UREG_01398</name>
</gene>
<dbReference type="Pfam" id="PF12825">
    <property type="entry name" value="DUF3818"/>
    <property type="match status" value="1"/>
</dbReference>
<feature type="compositionally biased region" description="Basic residues" evidence="1">
    <location>
        <begin position="1092"/>
        <end position="1101"/>
    </location>
</feature>
<dbReference type="InterPro" id="IPR024554">
    <property type="entry name" value="LEC1-like_C"/>
</dbReference>
<feature type="compositionally biased region" description="Acidic residues" evidence="1">
    <location>
        <begin position="1138"/>
        <end position="1154"/>
    </location>
</feature>
<dbReference type="HOGENOM" id="CLU_270648_0_0_1"/>
<dbReference type="InterPro" id="IPR036871">
    <property type="entry name" value="PX_dom_sf"/>
</dbReference>
<dbReference type="InterPro" id="IPR024555">
    <property type="entry name" value="PX-associated"/>
</dbReference>
<feature type="compositionally biased region" description="Low complexity" evidence="1">
    <location>
        <begin position="691"/>
        <end position="700"/>
    </location>
</feature>
<dbReference type="PROSITE" id="PS50195">
    <property type="entry name" value="PX"/>
    <property type="match status" value="1"/>
</dbReference>
<dbReference type="STRING" id="336963.C4JHX3"/>
<dbReference type="PANTHER" id="PTHR47185:SF1">
    <property type="entry name" value="PX DOMAIN-CONTAINING PROTEIN YPR097W"/>
    <property type="match status" value="1"/>
</dbReference>
<dbReference type="FunCoup" id="C4JHX3">
    <property type="interactions" value="25"/>
</dbReference>
<dbReference type="CDD" id="cd06869">
    <property type="entry name" value="PX_UP2_fungi"/>
    <property type="match status" value="1"/>
</dbReference>
<dbReference type="EMBL" id="CH476615">
    <property type="protein sequence ID" value="EEP76549.1"/>
    <property type="molecule type" value="Genomic_DNA"/>
</dbReference>
<dbReference type="InterPro" id="IPR011051">
    <property type="entry name" value="RmlC_Cupin_sf"/>
</dbReference>
<reference evidence="4" key="1">
    <citation type="journal article" date="2009" name="Genome Res.">
        <title>Comparative genomic analyses of the human fungal pathogens Coccidioides and their relatives.</title>
        <authorList>
            <person name="Sharpton T.J."/>
            <person name="Stajich J.E."/>
            <person name="Rounsley S.D."/>
            <person name="Gardner M.J."/>
            <person name="Wortman J.R."/>
            <person name="Jordar V.S."/>
            <person name="Maiti R."/>
            <person name="Kodira C.D."/>
            <person name="Neafsey D.E."/>
            <person name="Zeng Q."/>
            <person name="Hung C.-Y."/>
            <person name="McMahan C."/>
            <person name="Muszewska A."/>
            <person name="Grynberg M."/>
            <person name="Mandel M.A."/>
            <person name="Kellner E.M."/>
            <person name="Barker B.M."/>
            <person name="Galgiani J.N."/>
            <person name="Orbach M.J."/>
            <person name="Kirkland T.N."/>
            <person name="Cole G.T."/>
            <person name="Henn M.R."/>
            <person name="Birren B.W."/>
            <person name="Taylor J.W."/>
        </authorList>
    </citation>
    <scope>NUCLEOTIDE SEQUENCE [LARGE SCALE GENOMIC DNA]</scope>
    <source>
        <strain evidence="4">UAMH 1704</strain>
    </source>
</reference>
<evidence type="ECO:0000256" key="1">
    <source>
        <dbReference type="SAM" id="MobiDB-lite"/>
    </source>
</evidence>
<evidence type="ECO:0000313" key="3">
    <source>
        <dbReference type="EMBL" id="EEP76549.1"/>
    </source>
</evidence>
<dbReference type="Pfam" id="PF12828">
    <property type="entry name" value="PXB"/>
    <property type="match status" value="1"/>
</dbReference>
<dbReference type="InterPro" id="IPR047168">
    <property type="entry name" value="LEC1-like"/>
</dbReference>
<dbReference type="VEuPathDB" id="FungiDB:UREG_01398"/>
<dbReference type="CDD" id="cd02216">
    <property type="entry name" value="cupin_GDO-like_N"/>
    <property type="match status" value="1"/>
</dbReference>
<sequence length="1202" mass="135587">MAGATASSHTSEDAFVKSVNDKHSAPLWTVLHKMVPPFPNPKATPTVWKYDEMRPLLMEAGRIVGAEEAERRVLMLVNKTMEAPYTTDTVYAGLQLVLPGETAPAHRHVAFALRFIIEGENGFTAVEGQKIPMSRGDVILTPQWHWHDHGNEGKEPMIWLDGLDLPLFRSMPVNFAENYTDSRYPSLASPESHFRFPWKDTKAALDKTGFPYAVYHYNQRGRKHLSETIGGQAEKIAAGATSPESRETCSFVYHVESGAGVTTLSCQDGTQAEIKWTAKDTFAVPSWAKIQHTTTSKEDAYLFAINDRPILESLGNRKFAQLHNVLVLGLSIRRVTQLSIIGNRCQNSETSCMEHNHHRWGTTPQRCKLDEALDSVIPETTQPLQDAEEMLPQCGDDLDAPGRPIVKLVNDQQHEQAKSKSPAHVMLARIQSQSTQFRMASNDFQNSLHHLKRELINHQVRSEIAELNSPTALRRFGAPFKSEFGEVAPVDSELPILRYIFVRHVRNFPFLDQAKEKEFWQDKLQVFLESFANKHISSSEDRHEVTKRRKIALKCEKLVELMMVSGIRTSSGYEERIRFSEMEVVDRGANEQGLLVNIPDGHSINGWDVNVAGVRTTLVKRTVRYHQHAEFLLRVRRQGKPDIYVGRRFGDFAQLHRRLRTELPGKILPPLPRKNKSSMSTFLGGADDDASSVSSISTDVGPLEENGNGSTRNLLFPNYLGQSPSRSSLKSRDSPRASGDLKIEPVTLVAATVYHLFLAEDNSPELFAQAKRIHSLIPYTLLKNVIRIANPAAVMSGVLDLFLAQPFGSRSLLQRIFSMAIHDGMKAFQKSIDALSTRIGDPVLIEKLRAFTYADEDLKNYIRQEAEDDDVDIIVAILRSEQIDPQLNTSQIEKIFNSYVAWVSAVESVEFGMLQDAQWFAYLKQLLKLLTRQRDKAMMLNIIEEPVTLQLFRDLFTVFYEPLVRVYKSANVYNSITDFAAFANDAISVIEHAQRQDVSADPNQTVQAFIDLCVRHQQSFYKFVHEVHVHDNGLFDALMGWLEDILGFLREGPKGTLDMNALFQGAVSVSQINKDVAIQEINSLVKWHTDRKKWHHDKTKQKMAAEGASIESAPGSATFKSSDFGLNEADLEDLAISDEASDTSDEDSADDELDPITAERKRRAKRQDRLRRTAGEPVKPEIREILKLQDSFTQMLRLVLAE</sequence>
<dbReference type="Pfam" id="PF00787">
    <property type="entry name" value="PX"/>
    <property type="match status" value="1"/>
</dbReference>
<dbReference type="PANTHER" id="PTHR47185">
    <property type="entry name" value="PX DOMAIN-CONTAINING PROTEIN YPR097W"/>
    <property type="match status" value="1"/>
</dbReference>
<name>C4JHX3_UNCRE</name>
<accession>C4JHX3</accession>
<dbReference type="OrthoDB" id="2117459at2759"/>
<dbReference type="Gene3D" id="3.30.1520.10">
    <property type="entry name" value="Phox-like domain"/>
    <property type="match status" value="1"/>
</dbReference>
<protein>
    <recommendedName>
        <fullName evidence="2">PX domain-containing protein</fullName>
    </recommendedName>
</protein>
<dbReference type="GeneID" id="8442727"/>
<feature type="region of interest" description="Disordered" evidence="1">
    <location>
        <begin position="666"/>
        <end position="738"/>
    </location>
</feature>
<feature type="domain" description="PX" evidence="2">
    <location>
        <begin position="609"/>
        <end position="764"/>
    </location>
</feature>
<dbReference type="InterPro" id="IPR013096">
    <property type="entry name" value="Cupin_2"/>
</dbReference>
<dbReference type="Pfam" id="PF07883">
    <property type="entry name" value="Cupin_2"/>
    <property type="match status" value="1"/>
</dbReference>
<feature type="region of interest" description="Disordered" evidence="1">
    <location>
        <begin position="1092"/>
        <end position="1116"/>
    </location>
</feature>
<dbReference type="InParanoid" id="C4JHX3"/>
<dbReference type="AlphaFoldDB" id="C4JHX3"/>
<dbReference type="SUPFAM" id="SSF64268">
    <property type="entry name" value="PX domain"/>
    <property type="match status" value="1"/>
</dbReference>
<dbReference type="KEGG" id="ure:UREG_01398"/>
<dbReference type="InterPro" id="IPR014710">
    <property type="entry name" value="RmlC-like_jellyroll"/>
</dbReference>